<dbReference type="PANTHER" id="PTHR10192:SF5">
    <property type="entry name" value="GEPHYRIN"/>
    <property type="match status" value="1"/>
</dbReference>
<evidence type="ECO:0000259" key="12">
    <source>
        <dbReference type="SMART" id="SM00852"/>
    </source>
</evidence>
<dbReference type="SUPFAM" id="SSF53218">
    <property type="entry name" value="Molybdenum cofactor biosynthesis proteins"/>
    <property type="match status" value="1"/>
</dbReference>
<keyword evidence="7 11" id="KW-0479">Metal-binding</keyword>
<evidence type="ECO:0000256" key="1">
    <source>
        <dbReference type="ARBA" id="ARBA00001946"/>
    </source>
</evidence>
<dbReference type="Gene3D" id="3.40.980.10">
    <property type="entry name" value="MoaB/Mog-like domain"/>
    <property type="match status" value="1"/>
</dbReference>
<comment type="cofactor">
    <cofactor evidence="1 11">
        <name>Mg(2+)</name>
        <dbReference type="ChEBI" id="CHEBI:18420"/>
    </cofactor>
</comment>
<dbReference type="GO" id="GO:0046872">
    <property type="term" value="F:metal ion binding"/>
    <property type="evidence" value="ECO:0007669"/>
    <property type="project" value="UniProtKB-UniRule"/>
</dbReference>
<dbReference type="InterPro" id="IPR036688">
    <property type="entry name" value="MoeA_C_domain_IV_sf"/>
</dbReference>
<evidence type="ECO:0000256" key="6">
    <source>
        <dbReference type="ARBA" id="ARBA00022679"/>
    </source>
</evidence>
<dbReference type="GO" id="GO:0005829">
    <property type="term" value="C:cytosol"/>
    <property type="evidence" value="ECO:0007669"/>
    <property type="project" value="TreeGrafter"/>
</dbReference>
<dbReference type="EC" id="2.10.1.1" evidence="11"/>
<evidence type="ECO:0000256" key="7">
    <source>
        <dbReference type="ARBA" id="ARBA00022723"/>
    </source>
</evidence>
<evidence type="ECO:0000256" key="11">
    <source>
        <dbReference type="RuleBase" id="RU365090"/>
    </source>
</evidence>
<dbReference type="PANTHER" id="PTHR10192">
    <property type="entry name" value="MOLYBDOPTERIN BIOSYNTHESIS PROTEIN"/>
    <property type="match status" value="1"/>
</dbReference>
<organism evidence="13 14">
    <name type="scientific">Spartinivicinus marinus</name>
    <dbReference type="NCBI Taxonomy" id="2994442"/>
    <lineage>
        <taxon>Bacteria</taxon>
        <taxon>Pseudomonadati</taxon>
        <taxon>Pseudomonadota</taxon>
        <taxon>Gammaproteobacteria</taxon>
        <taxon>Oceanospirillales</taxon>
        <taxon>Zooshikellaceae</taxon>
        <taxon>Spartinivicinus</taxon>
    </lineage>
</organism>
<dbReference type="InterPro" id="IPR001453">
    <property type="entry name" value="MoaB/Mog_dom"/>
</dbReference>
<dbReference type="Pfam" id="PF03453">
    <property type="entry name" value="MoeA_N"/>
    <property type="match status" value="1"/>
</dbReference>
<dbReference type="EMBL" id="JACCKB010000025">
    <property type="protein sequence ID" value="NYZ67467.1"/>
    <property type="molecule type" value="Genomic_DNA"/>
</dbReference>
<dbReference type="RefSeq" id="WP_180569489.1">
    <property type="nucleotide sequence ID" value="NZ_JACCKB010000025.1"/>
</dbReference>
<evidence type="ECO:0000256" key="8">
    <source>
        <dbReference type="ARBA" id="ARBA00022842"/>
    </source>
</evidence>
<dbReference type="Gene3D" id="3.90.105.10">
    <property type="entry name" value="Molybdopterin biosynthesis moea protein, domain 2"/>
    <property type="match status" value="1"/>
</dbReference>
<evidence type="ECO:0000256" key="2">
    <source>
        <dbReference type="ARBA" id="ARBA00002901"/>
    </source>
</evidence>
<dbReference type="Pfam" id="PF03454">
    <property type="entry name" value="MoeA_C"/>
    <property type="match status" value="1"/>
</dbReference>
<gene>
    <name evidence="13" type="ORF">H0A36_15730</name>
</gene>
<evidence type="ECO:0000256" key="4">
    <source>
        <dbReference type="ARBA" id="ARBA00010763"/>
    </source>
</evidence>
<evidence type="ECO:0000313" key="14">
    <source>
        <dbReference type="Proteomes" id="UP000569732"/>
    </source>
</evidence>
<dbReference type="SUPFAM" id="SSF63882">
    <property type="entry name" value="MoeA N-terminal region -like"/>
    <property type="match status" value="1"/>
</dbReference>
<dbReference type="SUPFAM" id="SSF63867">
    <property type="entry name" value="MoeA C-terminal domain-like"/>
    <property type="match status" value="1"/>
</dbReference>
<keyword evidence="6 11" id="KW-0808">Transferase</keyword>
<keyword evidence="14" id="KW-1185">Reference proteome</keyword>
<dbReference type="NCBIfam" id="NF045515">
    <property type="entry name" value="Glp_gephyrin"/>
    <property type="match status" value="1"/>
</dbReference>
<dbReference type="Pfam" id="PF00994">
    <property type="entry name" value="MoCF_biosynth"/>
    <property type="match status" value="1"/>
</dbReference>
<dbReference type="SMART" id="SM00852">
    <property type="entry name" value="MoCF_biosynth"/>
    <property type="match status" value="1"/>
</dbReference>
<comment type="catalytic activity">
    <reaction evidence="10">
        <text>adenylyl-molybdopterin + molybdate = Mo-molybdopterin + AMP + H(+)</text>
        <dbReference type="Rhea" id="RHEA:35047"/>
        <dbReference type="ChEBI" id="CHEBI:15378"/>
        <dbReference type="ChEBI" id="CHEBI:36264"/>
        <dbReference type="ChEBI" id="CHEBI:62727"/>
        <dbReference type="ChEBI" id="CHEBI:71302"/>
        <dbReference type="ChEBI" id="CHEBI:456215"/>
        <dbReference type="EC" id="2.10.1.1"/>
    </reaction>
</comment>
<dbReference type="CDD" id="cd00887">
    <property type="entry name" value="MoeA"/>
    <property type="match status" value="1"/>
</dbReference>
<evidence type="ECO:0000256" key="10">
    <source>
        <dbReference type="ARBA" id="ARBA00047317"/>
    </source>
</evidence>
<comment type="caution">
    <text evidence="13">The sequence shown here is derived from an EMBL/GenBank/DDBJ whole genome shotgun (WGS) entry which is preliminary data.</text>
</comment>
<dbReference type="GO" id="GO:0006777">
    <property type="term" value="P:Mo-molybdopterin cofactor biosynthetic process"/>
    <property type="evidence" value="ECO:0007669"/>
    <property type="project" value="UniProtKB-UniRule"/>
</dbReference>
<comment type="similarity">
    <text evidence="4 11">Belongs to the MoeA family.</text>
</comment>
<dbReference type="Gene3D" id="2.40.340.10">
    <property type="entry name" value="MoeA, C-terminal, domain IV"/>
    <property type="match status" value="1"/>
</dbReference>
<dbReference type="InterPro" id="IPR005111">
    <property type="entry name" value="MoeA_C_domain_IV"/>
</dbReference>
<keyword evidence="9 11" id="KW-0501">Molybdenum cofactor biosynthesis</keyword>
<dbReference type="InterPro" id="IPR005110">
    <property type="entry name" value="MoeA_linker/N"/>
</dbReference>
<dbReference type="InterPro" id="IPR036425">
    <property type="entry name" value="MoaB/Mog-like_dom_sf"/>
</dbReference>
<comment type="function">
    <text evidence="2 11">Catalyzes the insertion of molybdate into adenylated molybdopterin with the concomitant release of AMP.</text>
</comment>
<dbReference type="InterPro" id="IPR038987">
    <property type="entry name" value="MoeA-like"/>
</dbReference>
<name>A0A853ID70_9GAMM</name>
<evidence type="ECO:0000256" key="5">
    <source>
        <dbReference type="ARBA" id="ARBA00022505"/>
    </source>
</evidence>
<evidence type="ECO:0000313" key="13">
    <source>
        <dbReference type="EMBL" id="NYZ67467.1"/>
    </source>
</evidence>
<dbReference type="AlphaFoldDB" id="A0A853ID70"/>
<dbReference type="NCBIfam" id="TIGR00177">
    <property type="entry name" value="molyb_syn"/>
    <property type="match status" value="1"/>
</dbReference>
<evidence type="ECO:0000256" key="9">
    <source>
        <dbReference type="ARBA" id="ARBA00023150"/>
    </source>
</evidence>
<dbReference type="Gene3D" id="2.170.190.11">
    <property type="entry name" value="Molybdopterin biosynthesis moea protein, domain 3"/>
    <property type="match status" value="1"/>
</dbReference>
<dbReference type="Proteomes" id="UP000569732">
    <property type="component" value="Unassembled WGS sequence"/>
</dbReference>
<protein>
    <recommendedName>
        <fullName evidence="11">Molybdopterin molybdenumtransferase</fullName>
        <ecNumber evidence="11">2.10.1.1</ecNumber>
    </recommendedName>
</protein>
<feature type="domain" description="MoaB/Mog" evidence="12">
    <location>
        <begin position="183"/>
        <end position="320"/>
    </location>
</feature>
<comment type="pathway">
    <text evidence="3 11">Cofactor biosynthesis; molybdopterin biosynthesis.</text>
</comment>
<accession>A0A853ID70</accession>
<reference evidence="13 14" key="1">
    <citation type="submission" date="2020-07" db="EMBL/GenBank/DDBJ databases">
        <title>Endozoicomonas sp. nov., isolated from sediment.</title>
        <authorList>
            <person name="Gu T."/>
        </authorList>
    </citation>
    <scope>NUCLEOTIDE SEQUENCE [LARGE SCALE GENOMIC DNA]</scope>
    <source>
        <strain evidence="13 14">SM1973</strain>
    </source>
</reference>
<proteinExistence type="inferred from homology"/>
<keyword evidence="5 11" id="KW-0500">Molybdenum</keyword>
<keyword evidence="8 11" id="KW-0460">Magnesium</keyword>
<dbReference type="UniPathway" id="UPA00344"/>
<dbReference type="FunFam" id="3.40.980.10:FF:000004">
    <property type="entry name" value="Molybdopterin molybdenumtransferase"/>
    <property type="match status" value="1"/>
</dbReference>
<dbReference type="GO" id="GO:0061599">
    <property type="term" value="F:molybdopterin molybdotransferase activity"/>
    <property type="evidence" value="ECO:0007669"/>
    <property type="project" value="UniProtKB-UniRule"/>
</dbReference>
<dbReference type="InterPro" id="IPR036135">
    <property type="entry name" value="MoeA_linker/N_sf"/>
</dbReference>
<evidence type="ECO:0000256" key="3">
    <source>
        <dbReference type="ARBA" id="ARBA00005046"/>
    </source>
</evidence>
<sequence length="407" mass="43994">MSCSENNLITVSQAIAQIQETLEHKADVEWLSLAEAVNKVVAADQLSTLNVPPAANSAMDGYGFNAKDLAPDQPTQLPVGLRVTAGDQPGTLPSGMAARIFTGAFIPANVDLVIPQELVKVTSDQIEVQPGWRIGQHIRNAGEDIAEGQQVVAAGKRLRPQELGLLASVGIMQVPVYKPLTVALFTTGDELIEPGQPLPDGKIYNSNRYTLMGLLQQGGFNIIDGGTLPDQHEATKQALLKASQQADAIITTGGVSVGEEDYVQDVIQENGTVHLWKLAIKPGKPLLYGQLNKKPVFGLPGNPISSLVTYLMVARPALQQMQGLHDTHPASYRFKANFVKKKNRSRAEYLRVQLQVHEDEQTLVAYPKQGSGVLSSASWATGLALVPADTDVNPGDWLEYWPFNELV</sequence>